<dbReference type="InterPro" id="IPR058680">
    <property type="entry name" value="NBD_SMAX1-like"/>
</dbReference>
<dbReference type="Proteomes" id="UP001279734">
    <property type="component" value="Unassembled WGS sequence"/>
</dbReference>
<evidence type="ECO:0000313" key="2">
    <source>
        <dbReference type="EMBL" id="GMH11637.1"/>
    </source>
</evidence>
<comment type="caution">
    <text evidence="2">The sequence shown here is derived from an EMBL/GenBank/DDBJ whole genome shotgun (WGS) entry which is preliminary data.</text>
</comment>
<reference evidence="2" key="1">
    <citation type="submission" date="2023-05" db="EMBL/GenBank/DDBJ databases">
        <title>Nepenthes gracilis genome sequencing.</title>
        <authorList>
            <person name="Fukushima K."/>
        </authorList>
    </citation>
    <scope>NUCLEOTIDE SEQUENCE</scope>
    <source>
        <strain evidence="2">SING2019-196</strain>
    </source>
</reference>
<dbReference type="AlphaFoldDB" id="A0AAD3XNQ1"/>
<proteinExistence type="predicted"/>
<protein>
    <recommendedName>
        <fullName evidence="1">SMAX1-like nucleotide binding domain-containing protein</fullName>
    </recommendedName>
</protein>
<feature type="domain" description="SMAX1-like nucleotide binding" evidence="1">
    <location>
        <begin position="2"/>
        <end position="81"/>
    </location>
</feature>
<dbReference type="EMBL" id="BSYO01000011">
    <property type="protein sequence ID" value="GMH11637.1"/>
    <property type="molecule type" value="Genomic_DNA"/>
</dbReference>
<sequence>MRWGSEHLAYNADSKRGRYYYFPVEHMMVELRRLAVGYDENGRLWLLGIANFNSYIKCKNRNPSLETLPDLQPLTTPVGSLVYYWILFGYYWPPLENRVNMDICNNGPFVIASYSDLSTSKEDVVLALRLRSCGVPLIRKEVMRTFDVAGLMECGAVAHGCYLAALDNSGCCVGFYFGRSGECERWRVLVPVGWKMAGSSVLHPAVKMLTLEWRCVDYVAACPNAIWVGAVDC</sequence>
<evidence type="ECO:0000259" key="1">
    <source>
        <dbReference type="Pfam" id="PF23569"/>
    </source>
</evidence>
<organism evidence="2 3">
    <name type="scientific">Nepenthes gracilis</name>
    <name type="common">Slender pitcher plant</name>
    <dbReference type="NCBI Taxonomy" id="150966"/>
    <lineage>
        <taxon>Eukaryota</taxon>
        <taxon>Viridiplantae</taxon>
        <taxon>Streptophyta</taxon>
        <taxon>Embryophyta</taxon>
        <taxon>Tracheophyta</taxon>
        <taxon>Spermatophyta</taxon>
        <taxon>Magnoliopsida</taxon>
        <taxon>eudicotyledons</taxon>
        <taxon>Gunneridae</taxon>
        <taxon>Pentapetalae</taxon>
        <taxon>Caryophyllales</taxon>
        <taxon>Nepenthaceae</taxon>
        <taxon>Nepenthes</taxon>
    </lineage>
</organism>
<gene>
    <name evidence="2" type="ORF">Nepgr_013478</name>
</gene>
<name>A0AAD3XNQ1_NEPGR</name>
<keyword evidence="3" id="KW-1185">Reference proteome</keyword>
<dbReference type="Pfam" id="PF23569">
    <property type="entry name" value="NBD_SMAX1"/>
    <property type="match status" value="1"/>
</dbReference>
<accession>A0AAD3XNQ1</accession>
<evidence type="ECO:0000313" key="3">
    <source>
        <dbReference type="Proteomes" id="UP001279734"/>
    </source>
</evidence>